<keyword evidence="7 12" id="KW-0375">Hydrogen ion transport</keyword>
<name>A0A8X8M1B5_9COLE</name>
<comment type="subcellular location">
    <subcellularLocation>
        <location evidence="1 12">Mitochondrion membrane</location>
        <topology evidence="1 12">Single-pass membrane protein</topology>
    </subcellularLocation>
</comment>
<reference evidence="13" key="1">
    <citation type="submission" date="2021-03" db="EMBL/GenBank/DDBJ databases">
        <title>The complete mitochondrial genome of the jewel beetle Agrilus ornatus Deyrolle, 1864 (Coleoptera: Buprestidae).</title>
        <authorList>
            <person name="Zhiyi W."/>
            <person name="Hongwei T."/>
            <person name="Qian L."/>
        </authorList>
    </citation>
    <scope>NUCLEOTIDE SEQUENCE</scope>
</reference>
<dbReference type="AlphaFoldDB" id="A0A8X8M1B5"/>
<dbReference type="GO" id="GO:0045259">
    <property type="term" value="C:proton-transporting ATP synthase complex"/>
    <property type="evidence" value="ECO:0007669"/>
    <property type="project" value="UniProtKB-KW"/>
</dbReference>
<dbReference type="GO" id="GO:0015078">
    <property type="term" value="F:proton transmembrane transporter activity"/>
    <property type="evidence" value="ECO:0007669"/>
    <property type="project" value="InterPro"/>
</dbReference>
<evidence type="ECO:0000256" key="6">
    <source>
        <dbReference type="ARBA" id="ARBA00022692"/>
    </source>
</evidence>
<dbReference type="Pfam" id="PF00895">
    <property type="entry name" value="ATP-synt_8"/>
    <property type="match status" value="1"/>
</dbReference>
<proteinExistence type="inferred from homology"/>
<evidence type="ECO:0000256" key="7">
    <source>
        <dbReference type="ARBA" id="ARBA00022781"/>
    </source>
</evidence>
<evidence type="ECO:0000256" key="1">
    <source>
        <dbReference type="ARBA" id="ARBA00004304"/>
    </source>
</evidence>
<keyword evidence="4 12" id="KW-0813">Transport</keyword>
<dbReference type="RefSeq" id="YP_010415037.1">
    <property type="nucleotide sequence ID" value="NC_064400.1"/>
</dbReference>
<keyword evidence="11" id="KW-0472">Membrane</keyword>
<keyword evidence="10 12" id="KW-0496">Mitochondrion</keyword>
<dbReference type="InterPro" id="IPR001421">
    <property type="entry name" value="ATP8_metazoa"/>
</dbReference>
<keyword evidence="5 12" id="KW-0138">CF(0)</keyword>
<comment type="subunit">
    <text evidence="3">F-type ATPases have 2 components, CF(1) - the catalytic core - and CF(0) - the membrane proton channel.</text>
</comment>
<dbReference type="GeneID" id="72861312"/>
<gene>
    <name evidence="13" type="primary">ATP8</name>
</gene>
<keyword evidence="9 12" id="KW-0406">Ion transport</keyword>
<keyword evidence="8" id="KW-1133">Transmembrane helix</keyword>
<dbReference type="GO" id="GO:0015986">
    <property type="term" value="P:proton motive force-driven ATP synthesis"/>
    <property type="evidence" value="ECO:0007669"/>
    <property type="project" value="InterPro"/>
</dbReference>
<accession>A0A8X8M1B5</accession>
<evidence type="ECO:0000256" key="10">
    <source>
        <dbReference type="ARBA" id="ARBA00023128"/>
    </source>
</evidence>
<protein>
    <recommendedName>
        <fullName evidence="12">ATP synthase complex subunit 8</fullName>
    </recommendedName>
</protein>
<evidence type="ECO:0000256" key="5">
    <source>
        <dbReference type="ARBA" id="ARBA00022547"/>
    </source>
</evidence>
<evidence type="ECO:0000256" key="3">
    <source>
        <dbReference type="ARBA" id="ARBA00011291"/>
    </source>
</evidence>
<evidence type="ECO:0000256" key="2">
    <source>
        <dbReference type="ARBA" id="ARBA00008892"/>
    </source>
</evidence>
<organism evidence="13">
    <name type="scientific">Agrilus ornatus</name>
    <dbReference type="NCBI Taxonomy" id="2951065"/>
    <lineage>
        <taxon>Eukaryota</taxon>
        <taxon>Metazoa</taxon>
        <taxon>Ecdysozoa</taxon>
        <taxon>Arthropoda</taxon>
        <taxon>Hexapoda</taxon>
        <taxon>Insecta</taxon>
        <taxon>Pterygota</taxon>
        <taxon>Neoptera</taxon>
        <taxon>Endopterygota</taxon>
        <taxon>Coleoptera</taxon>
        <taxon>Polyphaga</taxon>
        <taxon>Elateriformia</taxon>
        <taxon>Buprestoidea</taxon>
        <taxon>Buprestidae</taxon>
        <taxon>Agrilinae</taxon>
        <taxon>Agrilus</taxon>
    </lineage>
</organism>
<evidence type="ECO:0000256" key="4">
    <source>
        <dbReference type="ARBA" id="ARBA00022448"/>
    </source>
</evidence>
<dbReference type="CTD" id="4509"/>
<evidence type="ECO:0000256" key="9">
    <source>
        <dbReference type="ARBA" id="ARBA00023065"/>
    </source>
</evidence>
<dbReference type="EMBL" id="MW822596">
    <property type="protein sequence ID" value="URW97758.1"/>
    <property type="molecule type" value="Genomic_DNA"/>
</dbReference>
<evidence type="ECO:0000256" key="12">
    <source>
        <dbReference type="RuleBase" id="RU003661"/>
    </source>
</evidence>
<sequence length="52" mass="6247">MPQMAPMSWLLLFAVFSITFLFFSVLNYYSSLQNPSEIQPTLFKKKNINWKW</sequence>
<evidence type="ECO:0000256" key="11">
    <source>
        <dbReference type="ARBA" id="ARBA00023136"/>
    </source>
</evidence>
<comment type="similarity">
    <text evidence="2 12">Belongs to the ATPase protein 8 family.</text>
</comment>
<dbReference type="GO" id="GO:0031966">
    <property type="term" value="C:mitochondrial membrane"/>
    <property type="evidence" value="ECO:0007669"/>
    <property type="project" value="UniProtKB-SubCell"/>
</dbReference>
<evidence type="ECO:0000256" key="8">
    <source>
        <dbReference type="ARBA" id="ARBA00022989"/>
    </source>
</evidence>
<geneLocation type="mitochondrion" evidence="13"/>
<evidence type="ECO:0000313" key="13">
    <source>
        <dbReference type="EMBL" id="URW97758.1"/>
    </source>
</evidence>
<keyword evidence="6 12" id="KW-0812">Transmembrane</keyword>